<gene>
    <name evidence="2" type="ORF">CEXT_221751</name>
</gene>
<evidence type="ECO:0008006" key="4">
    <source>
        <dbReference type="Google" id="ProtNLM"/>
    </source>
</evidence>
<sequence>MPKTSFLAITTRISVPRKRKHRRNSLRAHLGGNPKAPRESIAKLFPSAAHVRSANRSRGNLPHPTGTGGKGKVISNLSLAPTPTPCSLMSLHSPPNETKCYL</sequence>
<reference evidence="2 3" key="1">
    <citation type="submission" date="2021-06" db="EMBL/GenBank/DDBJ databases">
        <title>Caerostris extrusa draft genome.</title>
        <authorList>
            <person name="Kono N."/>
            <person name="Arakawa K."/>
        </authorList>
    </citation>
    <scope>NUCLEOTIDE SEQUENCE [LARGE SCALE GENOMIC DNA]</scope>
</reference>
<feature type="compositionally biased region" description="Basic residues" evidence="1">
    <location>
        <begin position="16"/>
        <end position="26"/>
    </location>
</feature>
<accession>A0AAV4PIF6</accession>
<dbReference type="AlphaFoldDB" id="A0AAV4PIF6"/>
<evidence type="ECO:0000313" key="2">
    <source>
        <dbReference type="EMBL" id="GIX94887.1"/>
    </source>
</evidence>
<name>A0AAV4PIF6_CAEEX</name>
<dbReference type="Proteomes" id="UP001054945">
    <property type="component" value="Unassembled WGS sequence"/>
</dbReference>
<feature type="region of interest" description="Disordered" evidence="1">
    <location>
        <begin position="16"/>
        <end position="78"/>
    </location>
</feature>
<comment type="caution">
    <text evidence="2">The sequence shown here is derived from an EMBL/GenBank/DDBJ whole genome shotgun (WGS) entry which is preliminary data.</text>
</comment>
<protein>
    <recommendedName>
        <fullName evidence="4">Ribosomal protein L2</fullName>
    </recommendedName>
</protein>
<evidence type="ECO:0000313" key="3">
    <source>
        <dbReference type="Proteomes" id="UP001054945"/>
    </source>
</evidence>
<evidence type="ECO:0000256" key="1">
    <source>
        <dbReference type="SAM" id="MobiDB-lite"/>
    </source>
</evidence>
<proteinExistence type="predicted"/>
<dbReference type="EMBL" id="BPLR01004445">
    <property type="protein sequence ID" value="GIX94887.1"/>
    <property type="molecule type" value="Genomic_DNA"/>
</dbReference>
<organism evidence="2 3">
    <name type="scientific">Caerostris extrusa</name>
    <name type="common">Bark spider</name>
    <name type="synonym">Caerostris bankana</name>
    <dbReference type="NCBI Taxonomy" id="172846"/>
    <lineage>
        <taxon>Eukaryota</taxon>
        <taxon>Metazoa</taxon>
        <taxon>Ecdysozoa</taxon>
        <taxon>Arthropoda</taxon>
        <taxon>Chelicerata</taxon>
        <taxon>Arachnida</taxon>
        <taxon>Araneae</taxon>
        <taxon>Araneomorphae</taxon>
        <taxon>Entelegynae</taxon>
        <taxon>Araneoidea</taxon>
        <taxon>Araneidae</taxon>
        <taxon>Caerostris</taxon>
    </lineage>
</organism>
<keyword evidence="3" id="KW-1185">Reference proteome</keyword>